<dbReference type="Gene3D" id="1.20.1560.10">
    <property type="entry name" value="ABC transporter type 1, transmembrane domain"/>
    <property type="match status" value="1"/>
</dbReference>
<evidence type="ECO:0000256" key="3">
    <source>
        <dbReference type="ARBA" id="ARBA00022448"/>
    </source>
</evidence>
<accession>W2JZ09</accession>
<feature type="non-terminal residue" evidence="13">
    <location>
        <position position="790"/>
    </location>
</feature>
<dbReference type="SUPFAM" id="SSF90123">
    <property type="entry name" value="ABC transporter transmembrane region"/>
    <property type="match status" value="1"/>
</dbReference>
<dbReference type="PROSITE" id="PS50893">
    <property type="entry name" value="ABC_TRANSPORTER_2"/>
    <property type="match status" value="2"/>
</dbReference>
<dbReference type="PANTHER" id="PTHR43394">
    <property type="entry name" value="ATP-DEPENDENT PERMEASE MDL1, MITOCHONDRIAL"/>
    <property type="match status" value="1"/>
</dbReference>
<evidence type="ECO:0000256" key="4">
    <source>
        <dbReference type="ARBA" id="ARBA00022692"/>
    </source>
</evidence>
<feature type="transmembrane region" description="Helical" evidence="10">
    <location>
        <begin position="457"/>
        <end position="477"/>
    </location>
</feature>
<name>W2JZ09_PHYNI</name>
<dbReference type="PROSITE" id="PS00211">
    <property type="entry name" value="ABC_TRANSPORTER_1"/>
    <property type="match status" value="2"/>
</dbReference>
<evidence type="ECO:0000259" key="12">
    <source>
        <dbReference type="PROSITE" id="PS50929"/>
    </source>
</evidence>
<dbReference type="VEuPathDB" id="FungiDB:PPTG_07371"/>
<dbReference type="PROSITE" id="PS50929">
    <property type="entry name" value="ABC_TM1F"/>
    <property type="match status" value="1"/>
</dbReference>
<dbReference type="GO" id="GO:0005743">
    <property type="term" value="C:mitochondrial inner membrane"/>
    <property type="evidence" value="ECO:0007669"/>
    <property type="project" value="TreeGrafter"/>
</dbReference>
<dbReference type="InterPro" id="IPR027417">
    <property type="entry name" value="P-loop_NTPase"/>
</dbReference>
<dbReference type="EMBL" id="KI683687">
    <property type="protein sequence ID" value="ETL77430.1"/>
    <property type="molecule type" value="Genomic_DNA"/>
</dbReference>
<feature type="transmembrane region" description="Helical" evidence="10">
    <location>
        <begin position="379"/>
        <end position="401"/>
    </location>
</feature>
<evidence type="ECO:0000256" key="6">
    <source>
        <dbReference type="ARBA" id="ARBA00022741"/>
    </source>
</evidence>
<dbReference type="CDD" id="cd03249">
    <property type="entry name" value="ABC_MTABC3_MDL1_MDL2"/>
    <property type="match status" value="1"/>
</dbReference>
<dbReference type="InterPro" id="IPR039421">
    <property type="entry name" value="Type_1_exporter"/>
</dbReference>
<evidence type="ECO:0000256" key="8">
    <source>
        <dbReference type="ARBA" id="ARBA00022989"/>
    </source>
</evidence>
<dbReference type="Gene3D" id="3.40.50.300">
    <property type="entry name" value="P-loop containing nucleotide triphosphate hydrolases"/>
    <property type="match status" value="2"/>
</dbReference>
<dbReference type="CDD" id="cd18578">
    <property type="entry name" value="ABC_6TM_Pgp_ABCB1_D2_like"/>
    <property type="match status" value="1"/>
</dbReference>
<evidence type="ECO:0000313" key="13">
    <source>
        <dbReference type="EMBL" id="ETL77430.1"/>
    </source>
</evidence>
<organism evidence="13">
    <name type="scientific">Phytophthora nicotianae</name>
    <name type="common">Potato buckeye rot agent</name>
    <name type="synonym">Phytophthora parasitica</name>
    <dbReference type="NCBI Taxonomy" id="4792"/>
    <lineage>
        <taxon>Eukaryota</taxon>
        <taxon>Sar</taxon>
        <taxon>Stramenopiles</taxon>
        <taxon>Oomycota</taxon>
        <taxon>Peronosporomycetes</taxon>
        <taxon>Peronosporales</taxon>
        <taxon>Peronosporaceae</taxon>
        <taxon>Phytophthora</taxon>
    </lineage>
</organism>
<dbReference type="InterPro" id="IPR011527">
    <property type="entry name" value="ABC1_TM_dom"/>
</dbReference>
<dbReference type="GO" id="GO:0015421">
    <property type="term" value="F:ABC-type oligopeptide transporter activity"/>
    <property type="evidence" value="ECO:0007669"/>
    <property type="project" value="TreeGrafter"/>
</dbReference>
<evidence type="ECO:0000256" key="10">
    <source>
        <dbReference type="SAM" id="Phobius"/>
    </source>
</evidence>
<dbReference type="GO" id="GO:0090374">
    <property type="term" value="P:oligopeptide export from mitochondrion"/>
    <property type="evidence" value="ECO:0007669"/>
    <property type="project" value="TreeGrafter"/>
</dbReference>
<gene>
    <name evidence="13" type="ORF">L917_21626</name>
</gene>
<dbReference type="InterPro" id="IPR036640">
    <property type="entry name" value="ABC1_TM_sf"/>
</dbReference>
<evidence type="ECO:0000256" key="9">
    <source>
        <dbReference type="ARBA" id="ARBA00023136"/>
    </source>
</evidence>
<dbReference type="Pfam" id="PF00005">
    <property type="entry name" value="ABC_tran"/>
    <property type="match status" value="2"/>
</dbReference>
<sequence>RPSLIEPTNDDQGKKLDHVSGDIDIDNVQFAYPSRPEVEVCRGYSLKIKAGEKVALVGPSGSGKSTVISLLERFYDPLDGSVKIDGEDVRSLNVKWLRQQIGLVGQEPVLFATSIMENIRHGRSGASDSEVVEAAKMANAFNFIMEFPEGFATEVGERGAQLSGGQKQRIAIARAIIKNPPILLLDEATSALDTESERIVQASLDRLVAGSNRTTIIVAHRLSTIRDADRIAVHSGGQIVELGSHDELLRIPNGHYRLLLEAQSQAATKGEGMKRNETVDGMAQAKETKPTREPVRWITQTCPTDTHVSEIDEPSHEVGTSRIWKMAYPEWKFMALGGLGAAVYGAVYPVNGLLIGVSIKLYSETYKTKGEMLHDMRYYSLYLGILAVACCLAITMMNYGFGVASNRLVARIRVATYGAILRQEVGWFDFTENSSGALVSRLASDSSVLHSMTSENLSRAVVGVATTVIILVLSFIYSWQMTLVMTVIVPLLVGCNFMRIKNMRGQVNAKTSNNADAAAGSLLSEAIDAIRTVASFGMEQSLTAKYTSFLNASNEQDKRAGISGGIAFGLSQGSFSISMASQGSVDGEKAKRAAANVFKIIDRVPKIDATSTAGTVLPSVQGNIDFKDLAFAYPSRPDAVIYQGYNLSVRRGQTVALVGASGSGKSTAIALLERFYDPSSGMVTLDGHDVRSLSLPWLRDRISLVSQEPVLFSGTIAENIALGKPGASRAEVEAAAKSANAFDFISNFPLGFDAEVGDRGAQVSGGQKQRIAIARAILRDPDVLLLDEAT</sequence>
<reference evidence="13" key="1">
    <citation type="submission" date="2013-11" db="EMBL/GenBank/DDBJ databases">
        <title>The Genome Sequence of Phytophthora parasitica CHvinca01.</title>
        <authorList>
            <consortium name="The Broad Institute Genomics Platform"/>
            <person name="Russ C."/>
            <person name="Tyler B."/>
            <person name="Panabieres F."/>
            <person name="Shan W."/>
            <person name="Tripathy S."/>
            <person name="Grunwald N."/>
            <person name="Machado M."/>
            <person name="Johnson C.S."/>
            <person name="Arredondo F."/>
            <person name="Hong C."/>
            <person name="Coffey M."/>
            <person name="Young S.K."/>
            <person name="Zeng Q."/>
            <person name="Gargeya S."/>
            <person name="Fitzgerald M."/>
            <person name="Abouelleil A."/>
            <person name="Alvarado L."/>
            <person name="Chapman S.B."/>
            <person name="Gainer-Dewar J."/>
            <person name="Goldberg J."/>
            <person name="Griggs A."/>
            <person name="Gujja S."/>
            <person name="Hansen M."/>
            <person name="Howarth C."/>
            <person name="Imamovic A."/>
            <person name="Ireland A."/>
            <person name="Larimer J."/>
            <person name="McCowan C."/>
            <person name="Murphy C."/>
            <person name="Pearson M."/>
            <person name="Poon T.W."/>
            <person name="Priest M."/>
            <person name="Roberts A."/>
            <person name="Saif S."/>
            <person name="Shea T."/>
            <person name="Sykes S."/>
            <person name="Wortman J."/>
            <person name="Nusbaum C."/>
            <person name="Birren B."/>
        </authorList>
    </citation>
    <scope>NUCLEOTIDE SEQUENCE [LARGE SCALE GENOMIC DNA]</scope>
    <source>
        <strain evidence="13">CHvinca01</strain>
    </source>
</reference>
<dbReference type="InterPro" id="IPR017871">
    <property type="entry name" value="ABC_transporter-like_CS"/>
</dbReference>
<feature type="domain" description="ABC transmembrane type-1" evidence="12">
    <location>
        <begin position="335"/>
        <end position="580"/>
    </location>
</feature>
<keyword evidence="8 10" id="KW-1133">Transmembrane helix</keyword>
<feature type="domain" description="ABC transporter" evidence="11">
    <location>
        <begin position="624"/>
        <end position="790"/>
    </location>
</feature>
<evidence type="ECO:0000256" key="1">
    <source>
        <dbReference type="ARBA" id="ARBA00004141"/>
    </source>
</evidence>
<dbReference type="Pfam" id="PF00664">
    <property type="entry name" value="ABC_membrane"/>
    <property type="match status" value="1"/>
</dbReference>
<evidence type="ECO:0000256" key="7">
    <source>
        <dbReference type="ARBA" id="ARBA00022840"/>
    </source>
</evidence>
<feature type="domain" description="ABC transporter" evidence="11">
    <location>
        <begin position="23"/>
        <end position="261"/>
    </location>
</feature>
<dbReference type="InterPro" id="IPR003439">
    <property type="entry name" value="ABC_transporter-like_ATP-bd"/>
</dbReference>
<protein>
    <recommendedName>
        <fullName evidence="14">Multidrug resistance protein 1</fullName>
    </recommendedName>
</protein>
<dbReference type="GO" id="GO:0005524">
    <property type="term" value="F:ATP binding"/>
    <property type="evidence" value="ECO:0007669"/>
    <property type="project" value="UniProtKB-KW"/>
</dbReference>
<dbReference type="OrthoDB" id="6500128at2759"/>
<keyword evidence="5" id="KW-0677">Repeat</keyword>
<evidence type="ECO:0000259" key="11">
    <source>
        <dbReference type="PROSITE" id="PS50893"/>
    </source>
</evidence>
<dbReference type="FunFam" id="3.40.50.300:FF:000251">
    <property type="entry name" value="ABC transporter B family member 19"/>
    <property type="match status" value="1"/>
</dbReference>
<dbReference type="SUPFAM" id="SSF52540">
    <property type="entry name" value="P-loop containing nucleoside triphosphate hydrolases"/>
    <property type="match status" value="2"/>
</dbReference>
<evidence type="ECO:0008006" key="14">
    <source>
        <dbReference type="Google" id="ProtNLM"/>
    </source>
</evidence>
<comment type="similarity">
    <text evidence="2">Belongs to the ABC transporter superfamily. ABCB family. Multidrug resistance exporter (TC 3.A.1.201) subfamily.</text>
</comment>
<keyword evidence="7" id="KW-0067">ATP-binding</keyword>
<dbReference type="FunFam" id="3.40.50.300:FF:000604">
    <property type="entry name" value="ABC transporter B family member 28"/>
    <property type="match status" value="1"/>
</dbReference>
<feature type="transmembrane region" description="Helical" evidence="10">
    <location>
        <begin position="483"/>
        <end position="500"/>
    </location>
</feature>
<evidence type="ECO:0000256" key="2">
    <source>
        <dbReference type="ARBA" id="ARBA00007577"/>
    </source>
</evidence>
<evidence type="ECO:0000256" key="5">
    <source>
        <dbReference type="ARBA" id="ARBA00022737"/>
    </source>
</evidence>
<dbReference type="AlphaFoldDB" id="W2JZ09"/>
<proteinExistence type="inferred from homology"/>
<dbReference type="SMART" id="SM00382">
    <property type="entry name" value="AAA"/>
    <property type="match status" value="2"/>
</dbReference>
<keyword evidence="3" id="KW-0813">Transport</keyword>
<keyword evidence="6" id="KW-0547">Nucleotide-binding</keyword>
<keyword evidence="4 10" id="KW-0812">Transmembrane</keyword>
<dbReference type="Proteomes" id="UP000054423">
    <property type="component" value="Unassembled WGS sequence"/>
</dbReference>
<feature type="non-terminal residue" evidence="13">
    <location>
        <position position="1"/>
    </location>
</feature>
<dbReference type="PANTHER" id="PTHR43394:SF11">
    <property type="entry name" value="ATP-BINDING CASSETTE TRANSPORTER"/>
    <property type="match status" value="1"/>
</dbReference>
<dbReference type="GO" id="GO:0016887">
    <property type="term" value="F:ATP hydrolysis activity"/>
    <property type="evidence" value="ECO:0007669"/>
    <property type="project" value="InterPro"/>
</dbReference>
<keyword evidence="9 10" id="KW-0472">Membrane</keyword>
<dbReference type="InterPro" id="IPR003593">
    <property type="entry name" value="AAA+_ATPase"/>
</dbReference>
<feature type="transmembrane region" description="Helical" evidence="10">
    <location>
        <begin position="333"/>
        <end position="359"/>
    </location>
</feature>
<comment type="subcellular location">
    <subcellularLocation>
        <location evidence="1">Membrane</location>
        <topology evidence="1">Multi-pass membrane protein</topology>
    </subcellularLocation>
</comment>